<gene>
    <name evidence="1" type="ORF">OMP38_32355</name>
</gene>
<accession>A0A9X4KME3</accession>
<dbReference type="RefSeq" id="WP_277568703.1">
    <property type="nucleotide sequence ID" value="NZ_JAPDHZ010000008.1"/>
</dbReference>
<name>A0A9X4KME3_9BACL</name>
<comment type="caution">
    <text evidence="1">The sequence shown here is derived from an EMBL/GenBank/DDBJ whole genome shotgun (WGS) entry which is preliminary data.</text>
</comment>
<proteinExistence type="predicted"/>
<evidence type="ECO:0000313" key="1">
    <source>
        <dbReference type="EMBL" id="MDG0794999.1"/>
    </source>
</evidence>
<dbReference type="AlphaFoldDB" id="A0A9X4KME3"/>
<sequence>MNSTGQIVTMPDCSSIFSCSMYFVCIRSYWSSQTPSPLNFWTFGSLEKVKTKSIVWLIRESIWLERNDS</sequence>
<reference evidence="1 2" key="1">
    <citation type="submission" date="2022-10" db="EMBL/GenBank/DDBJ databases">
        <title>Comparative genomic analysis of Cohnella hashimotonis sp. nov., isolated from the International Space Station.</title>
        <authorList>
            <person name="Simpson A."/>
            <person name="Venkateswaran K."/>
        </authorList>
    </citation>
    <scope>NUCLEOTIDE SEQUENCE [LARGE SCALE GENOMIC DNA]</scope>
    <source>
        <strain evidence="1 2">DSM 18997</strain>
    </source>
</reference>
<keyword evidence="2" id="KW-1185">Reference proteome</keyword>
<protein>
    <submittedName>
        <fullName evidence="1">Uncharacterized protein</fullName>
    </submittedName>
</protein>
<organism evidence="1 2">
    <name type="scientific">Cohnella ginsengisoli</name>
    <dbReference type="NCBI Taxonomy" id="425004"/>
    <lineage>
        <taxon>Bacteria</taxon>
        <taxon>Bacillati</taxon>
        <taxon>Bacillota</taxon>
        <taxon>Bacilli</taxon>
        <taxon>Bacillales</taxon>
        <taxon>Paenibacillaceae</taxon>
        <taxon>Cohnella</taxon>
    </lineage>
</organism>
<evidence type="ECO:0000313" key="2">
    <source>
        <dbReference type="Proteomes" id="UP001153387"/>
    </source>
</evidence>
<dbReference type="EMBL" id="JAPDHZ010000008">
    <property type="protein sequence ID" value="MDG0794999.1"/>
    <property type="molecule type" value="Genomic_DNA"/>
</dbReference>
<dbReference type="Proteomes" id="UP001153387">
    <property type="component" value="Unassembled WGS sequence"/>
</dbReference>